<dbReference type="AlphaFoldDB" id="D9XEY7"/>
<dbReference type="HOGENOM" id="CLU_021018_1_0_11"/>
<dbReference type="InterPro" id="IPR036052">
    <property type="entry name" value="TrpB-like_PALP_sf"/>
</dbReference>
<protein>
    <submittedName>
        <fullName evidence="4">Cysteine synthase B</fullName>
    </submittedName>
</protein>
<dbReference type="Pfam" id="PF00291">
    <property type="entry name" value="PALP"/>
    <property type="match status" value="1"/>
</dbReference>
<dbReference type="RefSeq" id="WP_003988581.1">
    <property type="nucleotide sequence ID" value="NZ_GG657757.1"/>
</dbReference>
<feature type="domain" description="Tryptophan synthase beta chain-like PALP" evidence="3">
    <location>
        <begin position="15"/>
        <end position="286"/>
    </location>
</feature>
<dbReference type="InterPro" id="IPR050214">
    <property type="entry name" value="Cys_Synth/Cystath_Beta-Synth"/>
</dbReference>
<evidence type="ECO:0000313" key="4">
    <source>
        <dbReference type="EMBL" id="EFL30466.1"/>
    </source>
</evidence>
<evidence type="ECO:0000259" key="3">
    <source>
        <dbReference type="Pfam" id="PF00291"/>
    </source>
</evidence>
<dbReference type="EMBL" id="GG657757">
    <property type="protein sequence ID" value="EFL30466.1"/>
    <property type="molecule type" value="Genomic_DNA"/>
</dbReference>
<dbReference type="InterPro" id="IPR001926">
    <property type="entry name" value="TrpB-like_PALP"/>
</dbReference>
<comment type="cofactor">
    <cofactor evidence="1">
        <name>pyridoxal 5'-phosphate</name>
        <dbReference type="ChEBI" id="CHEBI:597326"/>
    </cofactor>
</comment>
<dbReference type="PANTHER" id="PTHR10314">
    <property type="entry name" value="CYSTATHIONINE BETA-SYNTHASE"/>
    <property type="match status" value="1"/>
</dbReference>
<dbReference type="eggNOG" id="COG0031">
    <property type="taxonomic scope" value="Bacteria"/>
</dbReference>
<evidence type="ECO:0000313" key="5">
    <source>
        <dbReference type="Proteomes" id="UP000004184"/>
    </source>
</evidence>
<reference evidence="5" key="1">
    <citation type="submission" date="2009-02" db="EMBL/GenBank/DDBJ databases">
        <title>Annotation of Streptomyces viridochromogenes strain DSM 40736.</title>
        <authorList>
            <consortium name="The Broad Institute Genome Sequencing Platform"/>
            <consortium name="Broad Institute Microbial Sequencing Center"/>
            <person name="Fischbach M."/>
            <person name="Godfrey P."/>
            <person name="Ward D."/>
            <person name="Young S."/>
            <person name="Zeng Q."/>
            <person name="Koehrsen M."/>
            <person name="Alvarado L."/>
            <person name="Berlin A.M."/>
            <person name="Bochicchio J."/>
            <person name="Borenstein D."/>
            <person name="Chapman S.B."/>
            <person name="Chen Z."/>
            <person name="Engels R."/>
            <person name="Freedman E."/>
            <person name="Gellesch M."/>
            <person name="Goldberg J."/>
            <person name="Griggs A."/>
            <person name="Gujja S."/>
            <person name="Heilman E.R."/>
            <person name="Heiman D.I."/>
            <person name="Hepburn T.A."/>
            <person name="Howarth C."/>
            <person name="Jen D."/>
            <person name="Larson L."/>
            <person name="Lewis B."/>
            <person name="Mehta T."/>
            <person name="Park D."/>
            <person name="Pearson M."/>
            <person name="Richards J."/>
            <person name="Roberts A."/>
            <person name="Saif S."/>
            <person name="Shea T.D."/>
            <person name="Shenoy N."/>
            <person name="Sisk P."/>
            <person name="Stolte C."/>
            <person name="Sykes S.N."/>
            <person name="Thomson T."/>
            <person name="Walk T."/>
            <person name="White J."/>
            <person name="Yandava C."/>
            <person name="Straight P."/>
            <person name="Clardy J."/>
            <person name="Hung D."/>
            <person name="Kolter R."/>
            <person name="Mekalanos J."/>
            <person name="Walker S."/>
            <person name="Walsh C.T."/>
            <person name="Wieland-Brown L.C."/>
            <person name="Haas B."/>
            <person name="Nusbaum C."/>
            <person name="Birren B."/>
        </authorList>
    </citation>
    <scope>NUCLEOTIDE SEQUENCE [LARGE SCALE GENOMIC DNA]</scope>
    <source>
        <strain evidence="5">DSM 40736 / JCM 4977 / BCRC 1201 / Tue 494</strain>
    </source>
</reference>
<dbReference type="SUPFAM" id="SSF53686">
    <property type="entry name" value="Tryptophan synthase beta subunit-like PLP-dependent enzymes"/>
    <property type="match status" value="1"/>
</dbReference>
<accession>D9XEY7</accession>
<proteinExistence type="predicted"/>
<dbReference type="CDD" id="cd01561">
    <property type="entry name" value="CBS_like"/>
    <property type="match status" value="1"/>
</dbReference>
<gene>
    <name evidence="4" type="ORF">SSQG_00984</name>
</gene>
<keyword evidence="5" id="KW-1185">Reference proteome</keyword>
<dbReference type="STRING" id="591159.SSQG_00984"/>
<dbReference type="OrthoDB" id="5176350at2"/>
<name>D9XEY7_STRVT</name>
<sequence>MKHYLDRFEALLGLTPIKPVTIDVQGEPRTIQLKLEGYNISGSIKARTAYGLVRGLVRDGKIRPGVQLLESTSGNLGVALAGMARYLNIGFTAVLDPMSTAEVRTRLTDLGARIVMVDEVDETGGYLLSRLAKVQEMLKIDDSYVWVDQYNSPENPDVHCRMTGPEILDQLPSPPDALFAAVSTGGTFAGISQCFRDRGVATRMVAVDVNGSVAYGGRPGRRHLSGIGASRPSSFLKDSLIDHYAYVDVGEAAYYCRTLLAETGVHLGASSGAVVAACARYLSENPDVRDALCICADGGEKYESTIYSDMWMESIGAIAQPAGVIG</sequence>
<dbReference type="Gene3D" id="3.40.50.1100">
    <property type="match status" value="2"/>
</dbReference>
<evidence type="ECO:0000256" key="1">
    <source>
        <dbReference type="ARBA" id="ARBA00001933"/>
    </source>
</evidence>
<evidence type="ECO:0000256" key="2">
    <source>
        <dbReference type="ARBA" id="ARBA00022898"/>
    </source>
</evidence>
<organism evidence="4 5">
    <name type="scientific">Streptomyces viridochromogenes (strain DSM 40736 / JCM 4977 / BCRC 1201 / Tue 494)</name>
    <dbReference type="NCBI Taxonomy" id="591159"/>
    <lineage>
        <taxon>Bacteria</taxon>
        <taxon>Bacillati</taxon>
        <taxon>Actinomycetota</taxon>
        <taxon>Actinomycetes</taxon>
        <taxon>Kitasatosporales</taxon>
        <taxon>Streptomycetaceae</taxon>
        <taxon>Streptomyces</taxon>
    </lineage>
</organism>
<dbReference type="GO" id="GO:1901605">
    <property type="term" value="P:alpha-amino acid metabolic process"/>
    <property type="evidence" value="ECO:0007669"/>
    <property type="project" value="UniProtKB-ARBA"/>
</dbReference>
<dbReference type="Proteomes" id="UP000004184">
    <property type="component" value="Unassembled WGS sequence"/>
</dbReference>
<keyword evidence="2" id="KW-0663">Pyridoxal phosphate</keyword>